<organism evidence="1 2">
    <name type="scientific">Inhella proteolytica</name>
    <dbReference type="NCBI Taxonomy" id="2795029"/>
    <lineage>
        <taxon>Bacteria</taxon>
        <taxon>Pseudomonadati</taxon>
        <taxon>Pseudomonadota</taxon>
        <taxon>Betaproteobacteria</taxon>
        <taxon>Burkholderiales</taxon>
        <taxon>Sphaerotilaceae</taxon>
        <taxon>Inhella</taxon>
    </lineage>
</organism>
<dbReference type="Proteomes" id="UP000613266">
    <property type="component" value="Unassembled WGS sequence"/>
</dbReference>
<proteinExistence type="predicted"/>
<dbReference type="EMBL" id="JAEDAK010000011">
    <property type="protein sequence ID" value="MBH9578311.1"/>
    <property type="molecule type" value="Genomic_DNA"/>
</dbReference>
<keyword evidence="2" id="KW-1185">Reference proteome</keyword>
<evidence type="ECO:0000313" key="2">
    <source>
        <dbReference type="Proteomes" id="UP000613266"/>
    </source>
</evidence>
<dbReference type="AlphaFoldDB" id="A0A931NHJ9"/>
<accession>A0A931NHJ9</accession>
<reference evidence="1" key="1">
    <citation type="submission" date="2020-12" db="EMBL/GenBank/DDBJ databases">
        <title>The genome sequence of Inhella sp. 1Y17.</title>
        <authorList>
            <person name="Liu Y."/>
        </authorList>
    </citation>
    <scope>NUCLEOTIDE SEQUENCE</scope>
    <source>
        <strain evidence="1">1Y17</strain>
    </source>
</reference>
<protein>
    <submittedName>
        <fullName evidence="1">Uncharacterized protein</fullName>
    </submittedName>
</protein>
<sequence>MNWMLAWADSELAGIERQGADLHLRLSAARLRQGEQARYARGLVLVLEQAEPEGDAAALAGLFGALEAGELQVGGQRQRSVALGQRVAGPVRLVLQLRRGREWCVQAQALCLPPAQGLTLHEDWAC</sequence>
<evidence type="ECO:0000313" key="1">
    <source>
        <dbReference type="EMBL" id="MBH9578311.1"/>
    </source>
</evidence>
<gene>
    <name evidence="1" type="ORF">I7X39_15580</name>
</gene>
<name>A0A931NHJ9_9BURK</name>
<comment type="caution">
    <text evidence="1">The sequence shown here is derived from an EMBL/GenBank/DDBJ whole genome shotgun (WGS) entry which is preliminary data.</text>
</comment>
<dbReference type="RefSeq" id="WP_198112081.1">
    <property type="nucleotide sequence ID" value="NZ_JAEDAK010000011.1"/>
</dbReference>